<keyword evidence="17" id="KW-1185">Reference proteome</keyword>
<comment type="catalytic activity">
    <reaction evidence="11">
        <text>L-homoserine + NADP(+) = L-aspartate 4-semialdehyde + NADPH + H(+)</text>
        <dbReference type="Rhea" id="RHEA:15761"/>
        <dbReference type="ChEBI" id="CHEBI:15378"/>
        <dbReference type="ChEBI" id="CHEBI:57476"/>
        <dbReference type="ChEBI" id="CHEBI:57783"/>
        <dbReference type="ChEBI" id="CHEBI:58349"/>
        <dbReference type="ChEBI" id="CHEBI:537519"/>
        <dbReference type="EC" id="1.1.1.3"/>
    </reaction>
    <physiologicalReaction direction="right-to-left" evidence="11">
        <dbReference type="Rhea" id="RHEA:15763"/>
    </physiologicalReaction>
</comment>
<keyword evidence="6 12" id="KW-0028">Amino-acid biosynthesis</keyword>
<dbReference type="PROSITE" id="PS01042">
    <property type="entry name" value="HOMOSER_DHGENASE"/>
    <property type="match status" value="1"/>
</dbReference>
<protein>
    <recommendedName>
        <fullName evidence="5 12">Homoserine dehydrogenase</fullName>
        <ecNumber evidence="4 12">1.1.1.3</ecNumber>
    </recommendedName>
</protein>
<evidence type="ECO:0000256" key="12">
    <source>
        <dbReference type="RuleBase" id="RU000579"/>
    </source>
</evidence>
<evidence type="ECO:0000256" key="9">
    <source>
        <dbReference type="ARBA" id="ARBA00023053"/>
    </source>
</evidence>
<dbReference type="EC" id="1.1.1.3" evidence="4 12"/>
<dbReference type="PATRIC" id="fig|1423783.4.peg.2183"/>
<dbReference type="UniPathway" id="UPA00051">
    <property type="reaction ID" value="UER00465"/>
</dbReference>
<evidence type="ECO:0000256" key="11">
    <source>
        <dbReference type="ARBA" id="ARBA00048841"/>
    </source>
</evidence>
<dbReference type="GO" id="GO:0050661">
    <property type="term" value="F:NADP binding"/>
    <property type="evidence" value="ECO:0007669"/>
    <property type="project" value="InterPro"/>
</dbReference>
<proteinExistence type="inferred from homology"/>
<keyword evidence="10 12" id="KW-0486">Methionine biosynthesis</keyword>
<gene>
    <name evidence="16" type="ORF">FC50_GL002129</name>
</gene>
<dbReference type="InterPro" id="IPR001342">
    <property type="entry name" value="HDH_cat"/>
</dbReference>
<dbReference type="RefSeq" id="WP_054648315.1">
    <property type="nucleotide sequence ID" value="NZ_AZFJ01000015.1"/>
</dbReference>
<dbReference type="Gene3D" id="3.30.360.10">
    <property type="entry name" value="Dihydrodipicolinate Reductase, domain 2"/>
    <property type="match status" value="1"/>
</dbReference>
<dbReference type="GO" id="GO:0009088">
    <property type="term" value="P:threonine biosynthetic process"/>
    <property type="evidence" value="ECO:0007669"/>
    <property type="project" value="UniProtKB-UniPathway"/>
</dbReference>
<reference evidence="16 17" key="1">
    <citation type="journal article" date="2015" name="Genome Announc.">
        <title>Expanding the biotechnology potential of lactobacilli through comparative genomics of 213 strains and associated genera.</title>
        <authorList>
            <person name="Sun Z."/>
            <person name="Harris H.M."/>
            <person name="McCann A."/>
            <person name="Guo C."/>
            <person name="Argimon S."/>
            <person name="Zhang W."/>
            <person name="Yang X."/>
            <person name="Jeffery I.B."/>
            <person name="Cooney J.C."/>
            <person name="Kagawa T.F."/>
            <person name="Liu W."/>
            <person name="Song Y."/>
            <person name="Salvetti E."/>
            <person name="Wrobel A."/>
            <person name="Rasinkangas P."/>
            <person name="Parkhill J."/>
            <person name="Rea M.C."/>
            <person name="O'Sullivan O."/>
            <person name="Ritari J."/>
            <person name="Douillard F.P."/>
            <person name="Paul Ross R."/>
            <person name="Yang R."/>
            <person name="Briner A.E."/>
            <person name="Felis G.E."/>
            <person name="de Vos W.M."/>
            <person name="Barrangou R."/>
            <person name="Klaenhammer T.R."/>
            <person name="Caufield P.W."/>
            <person name="Cui Y."/>
            <person name="Zhang H."/>
            <person name="O'Toole P.W."/>
        </authorList>
    </citation>
    <scope>NUCLEOTIDE SEQUENCE [LARGE SCALE GENOMIC DNA]</scope>
    <source>
        <strain evidence="16 17">DSM 15945</strain>
    </source>
</reference>
<evidence type="ECO:0000256" key="5">
    <source>
        <dbReference type="ARBA" id="ARBA00013376"/>
    </source>
</evidence>
<dbReference type="EMBL" id="AZFJ01000015">
    <property type="protein sequence ID" value="KRL87846.1"/>
    <property type="molecule type" value="Genomic_DNA"/>
</dbReference>
<dbReference type="Pfam" id="PF00742">
    <property type="entry name" value="Homoserine_dh"/>
    <property type="match status" value="1"/>
</dbReference>
<dbReference type="AlphaFoldDB" id="A0A0R1U3G4"/>
<evidence type="ECO:0000256" key="1">
    <source>
        <dbReference type="ARBA" id="ARBA00005056"/>
    </source>
</evidence>
<dbReference type="Proteomes" id="UP000051922">
    <property type="component" value="Unassembled WGS sequence"/>
</dbReference>
<dbReference type="InterPro" id="IPR005106">
    <property type="entry name" value="Asp/hSer_DH_NAD-bd"/>
</dbReference>
<keyword evidence="8 12" id="KW-0560">Oxidoreductase</keyword>
<dbReference type="SUPFAM" id="SSF55347">
    <property type="entry name" value="Glyceraldehyde-3-phosphate dehydrogenase-like, C-terminal domain"/>
    <property type="match status" value="1"/>
</dbReference>
<comment type="pathway">
    <text evidence="2 12">Amino-acid biosynthesis; L-methionine biosynthesis via de novo pathway; L-homoserine from L-aspartate: step 3/3.</text>
</comment>
<evidence type="ECO:0000256" key="3">
    <source>
        <dbReference type="ARBA" id="ARBA00006753"/>
    </source>
</evidence>
<dbReference type="PANTHER" id="PTHR43331:SF1">
    <property type="entry name" value="HOMOSERINE DEHYDROGENASE"/>
    <property type="match status" value="1"/>
</dbReference>
<evidence type="ECO:0000256" key="8">
    <source>
        <dbReference type="ARBA" id="ARBA00023002"/>
    </source>
</evidence>
<evidence type="ECO:0000259" key="15">
    <source>
        <dbReference type="Pfam" id="PF03447"/>
    </source>
</evidence>
<dbReference type="InterPro" id="IPR019811">
    <property type="entry name" value="HDH_CS"/>
</dbReference>
<dbReference type="STRING" id="1423783.FC50_GL002129"/>
<feature type="domain" description="Homoserine dehydrogenase catalytic" evidence="14">
    <location>
        <begin position="124"/>
        <end position="301"/>
    </location>
</feature>
<dbReference type="SUPFAM" id="SSF51735">
    <property type="entry name" value="NAD(P)-binding Rossmann-fold domains"/>
    <property type="match status" value="1"/>
</dbReference>
<name>A0A0R1U3G4_9LACO</name>
<evidence type="ECO:0000256" key="7">
    <source>
        <dbReference type="ARBA" id="ARBA00022697"/>
    </source>
</evidence>
<evidence type="ECO:0000256" key="6">
    <source>
        <dbReference type="ARBA" id="ARBA00022605"/>
    </source>
</evidence>
<comment type="similarity">
    <text evidence="3 13">Belongs to the homoserine dehydrogenase family.</text>
</comment>
<keyword evidence="9" id="KW-0915">Sodium</keyword>
<dbReference type="UniPathway" id="UPA00050">
    <property type="reaction ID" value="UER00063"/>
</dbReference>
<evidence type="ECO:0000256" key="4">
    <source>
        <dbReference type="ARBA" id="ARBA00013213"/>
    </source>
</evidence>
<evidence type="ECO:0000259" key="14">
    <source>
        <dbReference type="Pfam" id="PF00742"/>
    </source>
</evidence>
<keyword evidence="7 12" id="KW-0791">Threonine biosynthesis</keyword>
<comment type="caution">
    <text evidence="16">The sequence shown here is derived from an EMBL/GenBank/DDBJ whole genome shotgun (WGS) entry which is preliminary data.</text>
</comment>
<evidence type="ECO:0000256" key="13">
    <source>
        <dbReference type="RuleBase" id="RU004171"/>
    </source>
</evidence>
<dbReference type="GO" id="GO:0009086">
    <property type="term" value="P:methionine biosynthetic process"/>
    <property type="evidence" value="ECO:0007669"/>
    <property type="project" value="UniProtKB-KW"/>
</dbReference>
<accession>A0A0R1U3G4</accession>
<dbReference type="GO" id="GO:0004412">
    <property type="term" value="F:homoserine dehydrogenase activity"/>
    <property type="evidence" value="ECO:0007669"/>
    <property type="project" value="UniProtKB-EC"/>
</dbReference>
<comment type="pathway">
    <text evidence="1 12">Amino-acid biosynthesis; L-threonine biosynthesis; L-threonine from L-aspartate: step 3/5.</text>
</comment>
<sequence length="398" mass="42574">MQIAILGYGTVGGGVGRLVAQQQHQVQQLQVTHIFVRPTHPRTQPEMSDDFEAIINDSHLDVVVETLGGVEPAHQYILAALRHGKHVVTANKAVVARYLQEFTQVAAAHHVHFYYEASTGGGIPWLRNLEQAARVDSLDRLAGILNGTSNYILDQMASQGVEFEVALRSAQQLGYAEADPTADVAGIDVQNKLRISTAVAFNVDPQFALPTWGINGVRQSDIRDLQRLGLTLKLMGTSVRHGDHVAAVVAPTVVVNDSLFAHTPGNFNLVALHGESVGDLQFYGQGAGAAPTATAIVQDVLDIAHGVPHLHRDFAQPAISDDDLLTGDYLVRGAVGACPGVTDSMVGSYYWAADVHPAVMARWVASHPDSLALRLSPAASAQVRPTVAQLAQGRRAFA</sequence>
<feature type="domain" description="Aspartate/homoserine dehydrogenase NAD-binding" evidence="15">
    <location>
        <begin position="7"/>
        <end position="116"/>
    </location>
</feature>
<dbReference type="Pfam" id="PF03447">
    <property type="entry name" value="NAD_binding_3"/>
    <property type="match status" value="1"/>
</dbReference>
<dbReference type="Gene3D" id="3.40.50.720">
    <property type="entry name" value="NAD(P)-binding Rossmann-like Domain"/>
    <property type="match status" value="1"/>
</dbReference>
<organism evidence="16 17">
    <name type="scientific">Lacticaseibacillus pantheris DSM 15945 = JCM 12539 = NBRC 106106</name>
    <dbReference type="NCBI Taxonomy" id="1423783"/>
    <lineage>
        <taxon>Bacteria</taxon>
        <taxon>Bacillati</taxon>
        <taxon>Bacillota</taxon>
        <taxon>Bacilli</taxon>
        <taxon>Lactobacillales</taxon>
        <taxon>Lactobacillaceae</taxon>
        <taxon>Lacticaseibacillus</taxon>
    </lineage>
</organism>
<evidence type="ECO:0000256" key="10">
    <source>
        <dbReference type="ARBA" id="ARBA00023167"/>
    </source>
</evidence>
<dbReference type="FunFam" id="3.30.360.10:FF:000005">
    <property type="entry name" value="Homoserine dehydrogenase"/>
    <property type="match status" value="1"/>
</dbReference>
<dbReference type="NCBIfam" id="NF004976">
    <property type="entry name" value="PRK06349.1"/>
    <property type="match status" value="1"/>
</dbReference>
<dbReference type="InterPro" id="IPR036291">
    <property type="entry name" value="NAD(P)-bd_dom_sf"/>
</dbReference>
<dbReference type="PANTHER" id="PTHR43331">
    <property type="entry name" value="HOMOSERINE DEHYDROGENASE"/>
    <property type="match status" value="1"/>
</dbReference>
<evidence type="ECO:0000313" key="16">
    <source>
        <dbReference type="EMBL" id="KRL87846.1"/>
    </source>
</evidence>
<evidence type="ECO:0000256" key="2">
    <source>
        <dbReference type="ARBA" id="ARBA00005062"/>
    </source>
</evidence>
<evidence type="ECO:0000313" key="17">
    <source>
        <dbReference type="Proteomes" id="UP000051922"/>
    </source>
</evidence>
<keyword evidence="12" id="KW-0521">NADP</keyword>